<evidence type="ECO:0000313" key="2">
    <source>
        <dbReference type="EMBL" id="CEK91813.1"/>
    </source>
</evidence>
<dbReference type="EMBL" id="HACG01044946">
    <property type="protein sequence ID" value="CEK91811.1"/>
    <property type="molecule type" value="Transcribed_RNA"/>
</dbReference>
<reference evidence="2" key="1">
    <citation type="submission" date="2014-12" db="EMBL/GenBank/DDBJ databases">
        <title>Insight into the proteome of Arion vulgaris.</title>
        <authorList>
            <person name="Aradska J."/>
            <person name="Bulat T."/>
            <person name="Smidak R."/>
            <person name="Sarate P."/>
            <person name="Gangsoo J."/>
            <person name="Sialana F."/>
            <person name="Bilban M."/>
            <person name="Lubec G."/>
        </authorList>
    </citation>
    <scope>NUCLEOTIDE SEQUENCE</scope>
    <source>
        <tissue evidence="2">Skin</tissue>
    </source>
</reference>
<organism evidence="2">
    <name type="scientific">Arion vulgaris</name>
    <dbReference type="NCBI Taxonomy" id="1028688"/>
    <lineage>
        <taxon>Eukaryota</taxon>
        <taxon>Metazoa</taxon>
        <taxon>Spiralia</taxon>
        <taxon>Lophotrochozoa</taxon>
        <taxon>Mollusca</taxon>
        <taxon>Gastropoda</taxon>
        <taxon>Heterobranchia</taxon>
        <taxon>Euthyneura</taxon>
        <taxon>Panpulmonata</taxon>
        <taxon>Eupulmonata</taxon>
        <taxon>Stylommatophora</taxon>
        <taxon>Helicina</taxon>
        <taxon>Arionoidea</taxon>
        <taxon>Arionidae</taxon>
        <taxon>Arion</taxon>
    </lineage>
</organism>
<dbReference type="AlphaFoldDB" id="A0A0B7BFN9"/>
<evidence type="ECO:0000313" key="1">
    <source>
        <dbReference type="EMBL" id="CEK91811.1"/>
    </source>
</evidence>
<name>A0A0B7BFN9_9EUPU</name>
<evidence type="ECO:0000313" key="3">
    <source>
        <dbReference type="EMBL" id="CEK91818.1"/>
    </source>
</evidence>
<proteinExistence type="predicted"/>
<accession>A0A0B7BFN9</accession>
<dbReference type="EMBL" id="HACG01044954">
    <property type="protein sequence ID" value="CEK91819.1"/>
    <property type="molecule type" value="Transcribed_RNA"/>
</dbReference>
<evidence type="ECO:0000313" key="4">
    <source>
        <dbReference type="EMBL" id="CEK91819.1"/>
    </source>
</evidence>
<sequence>MYRNIQLLKVKRISVRGTCVFIPLLDQGASKQQNMLYKIMPSRMMMHRRQHLISCKQVSYFTLQHNIVQGKQFVFQGWSKSTSQACLKIHRPYRAQYVAAMWTVLVRASNHIIGLLKNSDHSEHSVY</sequence>
<dbReference type="EMBL" id="HACG01044953">
    <property type="protein sequence ID" value="CEK91818.1"/>
    <property type="molecule type" value="Transcribed_RNA"/>
</dbReference>
<protein>
    <submittedName>
        <fullName evidence="2">Uncharacterized protein</fullName>
    </submittedName>
</protein>
<dbReference type="EMBL" id="HACG01044948">
    <property type="protein sequence ID" value="CEK91813.1"/>
    <property type="molecule type" value="Transcribed_RNA"/>
</dbReference>
<gene>
    <name evidence="2" type="primary">ORF185010</name>
    <name evidence="1" type="synonym">ORF185002</name>
    <name evidence="3" type="synonym">ORF185025</name>
    <name evidence="4" type="synonym">ORF185032</name>
</gene>